<feature type="transmembrane region" description="Helical" evidence="14">
    <location>
        <begin position="353"/>
        <end position="373"/>
    </location>
</feature>
<keyword evidence="9 13" id="KW-0802">TPR repeat</keyword>
<reference evidence="17" key="1">
    <citation type="submission" date="2025-08" db="UniProtKB">
        <authorList>
            <consortium name="RefSeq"/>
        </authorList>
    </citation>
    <scope>IDENTIFICATION</scope>
    <source>
        <tissue evidence="17">Whole sample</tissue>
    </source>
</reference>
<keyword evidence="10" id="KW-0256">Endoplasmic reticulum</keyword>
<evidence type="ECO:0000256" key="9">
    <source>
        <dbReference type="ARBA" id="ARBA00022803"/>
    </source>
</evidence>
<dbReference type="GO" id="GO:0016020">
    <property type="term" value="C:membrane"/>
    <property type="evidence" value="ECO:0007669"/>
    <property type="project" value="UniProtKB-SubCell"/>
</dbReference>
<feature type="repeat" description="TPR" evidence="13">
    <location>
        <begin position="684"/>
        <end position="717"/>
    </location>
</feature>
<comment type="pathway">
    <text evidence="3">Protein modification; protein glycosylation.</text>
</comment>
<dbReference type="UniPathway" id="UPA00378"/>
<dbReference type="Pfam" id="PF14559">
    <property type="entry name" value="TPR_19"/>
    <property type="match status" value="1"/>
</dbReference>
<feature type="transmembrane region" description="Helical" evidence="14">
    <location>
        <begin position="311"/>
        <end position="333"/>
    </location>
</feature>
<protein>
    <recommendedName>
        <fullName evidence="5">dolichyl-phosphate-mannose--protein mannosyltransferase</fullName>
        <ecNumber evidence="5">2.4.1.109</ecNumber>
    </recommendedName>
</protein>
<feature type="repeat" description="TPR" evidence="13">
    <location>
        <begin position="792"/>
        <end position="825"/>
    </location>
</feature>
<evidence type="ECO:0000256" key="8">
    <source>
        <dbReference type="ARBA" id="ARBA00022737"/>
    </source>
</evidence>
<evidence type="ECO:0000256" key="1">
    <source>
        <dbReference type="ARBA" id="ARBA00004141"/>
    </source>
</evidence>
<evidence type="ECO:0000256" key="5">
    <source>
        <dbReference type="ARBA" id="ARBA00012839"/>
    </source>
</evidence>
<comment type="similarity">
    <text evidence="4">Belongs to the TMTC family.</text>
</comment>
<feature type="transmembrane region" description="Helical" evidence="14">
    <location>
        <begin position="385"/>
        <end position="408"/>
    </location>
</feature>
<dbReference type="Proteomes" id="UP000694844">
    <property type="component" value="Chromosome 3"/>
</dbReference>
<evidence type="ECO:0000313" key="16">
    <source>
        <dbReference type="Proteomes" id="UP000694844"/>
    </source>
</evidence>
<dbReference type="PANTHER" id="PTHR44809">
    <property type="match status" value="1"/>
</dbReference>
<evidence type="ECO:0000256" key="2">
    <source>
        <dbReference type="ARBA" id="ARBA00004240"/>
    </source>
</evidence>
<keyword evidence="8" id="KW-0677">Repeat</keyword>
<dbReference type="EC" id="2.4.1.109" evidence="5"/>
<name>A0A8B8CWQ0_CRAVI</name>
<evidence type="ECO:0000256" key="14">
    <source>
        <dbReference type="SAM" id="Phobius"/>
    </source>
</evidence>
<feature type="transmembrane region" description="Helical" evidence="14">
    <location>
        <begin position="269"/>
        <end position="290"/>
    </location>
</feature>
<feature type="repeat" description="TPR" evidence="13">
    <location>
        <begin position="617"/>
        <end position="650"/>
    </location>
</feature>
<feature type="domain" description="DUF1736" evidence="15">
    <location>
        <begin position="293"/>
        <end position="365"/>
    </location>
</feature>
<dbReference type="PANTHER" id="PTHR44809:SF1">
    <property type="entry name" value="PROTEIN O-MANNOSYL-TRANSFERASE TMTC1"/>
    <property type="match status" value="1"/>
</dbReference>
<dbReference type="SUPFAM" id="SSF48452">
    <property type="entry name" value="TPR-like"/>
    <property type="match status" value="2"/>
</dbReference>
<evidence type="ECO:0000259" key="15">
    <source>
        <dbReference type="Pfam" id="PF08409"/>
    </source>
</evidence>
<dbReference type="Pfam" id="PF13181">
    <property type="entry name" value="TPR_8"/>
    <property type="match status" value="1"/>
</dbReference>
<dbReference type="Gene3D" id="1.25.40.10">
    <property type="entry name" value="Tetratricopeptide repeat domain"/>
    <property type="match status" value="4"/>
</dbReference>
<keyword evidence="16" id="KW-1185">Reference proteome</keyword>
<dbReference type="GeneID" id="111122566"/>
<feature type="transmembrane region" description="Helical" evidence="14">
    <location>
        <begin position="443"/>
        <end position="461"/>
    </location>
</feature>
<dbReference type="InterPro" id="IPR013618">
    <property type="entry name" value="TMTC_DUF1736"/>
</dbReference>
<dbReference type="OrthoDB" id="19588at2759"/>
<dbReference type="AlphaFoldDB" id="A0A8B8CWQ0"/>
<evidence type="ECO:0000256" key="4">
    <source>
        <dbReference type="ARBA" id="ARBA00007882"/>
    </source>
</evidence>
<feature type="repeat" description="TPR" evidence="13">
    <location>
        <begin position="583"/>
        <end position="616"/>
    </location>
</feature>
<keyword evidence="12 14" id="KW-0472">Membrane</keyword>
<evidence type="ECO:0000313" key="17">
    <source>
        <dbReference type="RefSeq" id="XP_022320065.1"/>
    </source>
</evidence>
<dbReference type="Pfam" id="PF13432">
    <property type="entry name" value="TPR_16"/>
    <property type="match status" value="2"/>
</dbReference>
<feature type="transmembrane region" description="Helical" evidence="14">
    <location>
        <begin position="239"/>
        <end position="257"/>
    </location>
</feature>
<evidence type="ECO:0000256" key="13">
    <source>
        <dbReference type="PROSITE-ProRule" id="PRU00339"/>
    </source>
</evidence>
<dbReference type="GO" id="GO:0004169">
    <property type="term" value="F:dolichyl-phosphate-mannose-protein mannosyltransferase activity"/>
    <property type="evidence" value="ECO:0007669"/>
    <property type="project" value="UniProtKB-EC"/>
</dbReference>
<dbReference type="SMART" id="SM00028">
    <property type="entry name" value="TPR"/>
    <property type="match status" value="11"/>
</dbReference>
<keyword evidence="6" id="KW-0808">Transferase</keyword>
<feature type="transmembrane region" description="Helical" evidence="14">
    <location>
        <begin position="414"/>
        <end position="434"/>
    </location>
</feature>
<dbReference type="InterPro" id="IPR052943">
    <property type="entry name" value="TMTC_O-mannosyl-trnsfr"/>
</dbReference>
<dbReference type="InterPro" id="IPR019734">
    <property type="entry name" value="TPR_rpt"/>
</dbReference>
<dbReference type="Pfam" id="PF08409">
    <property type="entry name" value="TMTC_DUF1736"/>
    <property type="match status" value="1"/>
</dbReference>
<proteinExistence type="inferred from homology"/>
<evidence type="ECO:0000256" key="11">
    <source>
        <dbReference type="ARBA" id="ARBA00022989"/>
    </source>
</evidence>
<organism evidence="16 17">
    <name type="scientific">Crassostrea virginica</name>
    <name type="common">Eastern oyster</name>
    <dbReference type="NCBI Taxonomy" id="6565"/>
    <lineage>
        <taxon>Eukaryota</taxon>
        <taxon>Metazoa</taxon>
        <taxon>Spiralia</taxon>
        <taxon>Lophotrochozoa</taxon>
        <taxon>Mollusca</taxon>
        <taxon>Bivalvia</taxon>
        <taxon>Autobranchia</taxon>
        <taxon>Pteriomorphia</taxon>
        <taxon>Ostreida</taxon>
        <taxon>Ostreoidea</taxon>
        <taxon>Ostreidae</taxon>
        <taxon>Crassostrea</taxon>
    </lineage>
</organism>
<accession>A0A8B8CWQ0</accession>
<dbReference type="KEGG" id="cvn:111122566"/>
<dbReference type="InterPro" id="IPR011990">
    <property type="entry name" value="TPR-like_helical_dom_sf"/>
</dbReference>
<keyword evidence="7 14" id="KW-0812">Transmembrane</keyword>
<evidence type="ECO:0000256" key="6">
    <source>
        <dbReference type="ARBA" id="ARBA00022679"/>
    </source>
</evidence>
<keyword evidence="11 14" id="KW-1133">Transmembrane helix</keyword>
<gene>
    <name evidence="17" type="primary">LOC111122566</name>
</gene>
<feature type="repeat" description="TPR" evidence="13">
    <location>
        <begin position="826"/>
        <end position="859"/>
    </location>
</feature>
<evidence type="ECO:0000256" key="12">
    <source>
        <dbReference type="ARBA" id="ARBA00023136"/>
    </source>
</evidence>
<sequence length="879" mass="100779">MTYFGNVRIREKYKNAWRIWDMELSKKLKMTDNGKYIKIPEKYVICLLTAGASVICYLNSLNGDFVHDDLFAIKNNADVTGVTSLWSVWGNDFWGKPMSDPHSHKSYRPLTVLSFRVNYHFGQGSPFSFHMVNVCLHAGMTCLLTWVCQTILQLPAQSCLMSGLLFAVHPIHTEAVSGIVGRADILASIFSLLSMVAYVRSLEPYWSSFQKAPATKHWSLMITCVSMATVSMLCKEQGIMVLGICILFDAAICSRLIQHYRFWQKIKQFVFRFIFVAAMGIIILSFRLWIMRGKLPIFLHQDNPASFSSSIFTRTSTYGFLWFFNAWLLLFPSQLCYDWQMGSIPLVESLMDARNLATVSAFVAFMLLLLRSWKDAKMALSESAVISGLLFYGLPFLPASNLFFPVGFVVAERILYLPSAGFCILIGYGVHLLMTRFPHRKHVVLFLFLFCLVVMTTKTITQNQVWRSRKSLFQAGVRTLPHNAKTHYNYANYLKDVGEIDTAKFHYYTALSLYPDLPSAHNNLGTLLNDTRAAEIHYQAALRIYPDHKGAMVNLGTSLVKRGQIQKGQALIDRVLDLDPENLDAVIVKAWVTMERGDWTQSENYFQRALQQDPRNAEVLYYYGKYWQKRGDLERAVKLYRKSFIIDSSQWMAMVSAGDALKQMGKYHEAEEILSRSLMISRSIPALDALGLVYFFLGRVSDSIHLYEEIHRLAPDNADSLLHYAQILGNMGESERAEVILTEILQRNPQNSNALAQMSNVLGLQKKHTQALDFLRDAIRITQGENNRNKLETLFFQQANHFKDLKRYNDALQSYNESLKINPQRKDAHLNIGTILHLQKHYTKAKYHYNQVLKHDPDNLIAKENLVKLKKIQDRHIRT</sequence>
<evidence type="ECO:0000256" key="10">
    <source>
        <dbReference type="ARBA" id="ARBA00022824"/>
    </source>
</evidence>
<evidence type="ECO:0000256" key="7">
    <source>
        <dbReference type="ARBA" id="ARBA00022692"/>
    </source>
</evidence>
<feature type="repeat" description="TPR" evidence="13">
    <location>
        <begin position="549"/>
        <end position="582"/>
    </location>
</feature>
<dbReference type="PROSITE" id="PS50005">
    <property type="entry name" value="TPR"/>
    <property type="match status" value="6"/>
</dbReference>
<dbReference type="RefSeq" id="XP_022320065.1">
    <property type="nucleotide sequence ID" value="XM_022464357.1"/>
</dbReference>
<dbReference type="GO" id="GO:0005783">
    <property type="term" value="C:endoplasmic reticulum"/>
    <property type="evidence" value="ECO:0007669"/>
    <property type="project" value="UniProtKB-SubCell"/>
</dbReference>
<comment type="subcellular location">
    <subcellularLocation>
        <location evidence="2">Endoplasmic reticulum</location>
    </subcellularLocation>
    <subcellularLocation>
        <location evidence="1">Membrane</location>
        <topology evidence="1">Multi-pass membrane protein</topology>
    </subcellularLocation>
</comment>
<evidence type="ECO:0000256" key="3">
    <source>
        <dbReference type="ARBA" id="ARBA00004922"/>
    </source>
</evidence>